<accession>A0A3N6M6H9</accession>
<evidence type="ECO:0008006" key="4">
    <source>
        <dbReference type="Google" id="ProtNLM"/>
    </source>
</evidence>
<feature type="region of interest" description="Disordered" evidence="1">
    <location>
        <begin position="1"/>
        <end position="20"/>
    </location>
</feature>
<evidence type="ECO:0000313" key="2">
    <source>
        <dbReference type="EMBL" id="RQG99188.1"/>
    </source>
</evidence>
<gene>
    <name evidence="2" type="ORF">EA472_15065</name>
</gene>
<dbReference type="Pfam" id="PF13646">
    <property type="entry name" value="HEAT_2"/>
    <property type="match status" value="1"/>
</dbReference>
<dbReference type="InterPro" id="IPR016024">
    <property type="entry name" value="ARM-type_fold"/>
</dbReference>
<dbReference type="Gene3D" id="1.25.10.10">
    <property type="entry name" value="Leucine-rich Repeat Variant"/>
    <property type="match status" value="2"/>
</dbReference>
<protein>
    <recommendedName>
        <fullName evidence="4">HEAT repeat domain-containing protein</fullName>
    </recommendedName>
</protein>
<sequence>MSTDLESRSRELLERARTEPDRVDVSAIEPLLEADDGHVRHDALRAATLIADDEPDRLRPIAGVIRARVDDPYPVASSTAMMALSLLGESHPDAVRPVAPTIVDHLDDPSPGYRFRAASALVPLAEPYPEFFVERADVLVDRLVAEPVVTPIRTEAVREENLSPDRIKTREKAREADRGRSIACREILAHLLVHVANVRPDALADRLEEIADELEAAEPSVREALVDVFGHVAEADLSTVELPIDRTVALLEDDDPTVRARAIRTLGFAGAADAVDSLRAVAESDDDEAVAEFARETADWLAETE</sequence>
<proteinExistence type="predicted"/>
<reference evidence="2 3" key="1">
    <citation type="submission" date="2018-10" db="EMBL/GenBank/DDBJ databases">
        <title>Natrarchaeobius chitinivorans gen. nov., sp. nov., and Natrarchaeobius haloalkaliphilus sp. nov., alkaliphilic, chitin-utilizing haloarchaea from hypersaline alkaline lakes.</title>
        <authorList>
            <person name="Sorokin D.Y."/>
            <person name="Elcheninov A.G."/>
            <person name="Kostrikina N.A."/>
            <person name="Bale N.J."/>
            <person name="Sinninghe Damste J.S."/>
            <person name="Khijniak T.V."/>
            <person name="Kublanov I.V."/>
            <person name="Toshchakov S.V."/>
        </authorList>
    </citation>
    <scope>NUCLEOTIDE SEQUENCE [LARGE SCALE GENOMIC DNA]</scope>
    <source>
        <strain evidence="2 3">AArcht7</strain>
    </source>
</reference>
<dbReference type="EMBL" id="REFZ01000010">
    <property type="protein sequence ID" value="RQG99188.1"/>
    <property type="molecule type" value="Genomic_DNA"/>
</dbReference>
<dbReference type="Proteomes" id="UP000281431">
    <property type="component" value="Unassembled WGS sequence"/>
</dbReference>
<name>A0A3N6M6H9_NATCH</name>
<comment type="caution">
    <text evidence="2">The sequence shown here is derived from an EMBL/GenBank/DDBJ whole genome shotgun (WGS) entry which is preliminary data.</text>
</comment>
<dbReference type="AlphaFoldDB" id="A0A3N6M6H9"/>
<evidence type="ECO:0000313" key="3">
    <source>
        <dbReference type="Proteomes" id="UP000281431"/>
    </source>
</evidence>
<evidence type="ECO:0000256" key="1">
    <source>
        <dbReference type="SAM" id="MobiDB-lite"/>
    </source>
</evidence>
<dbReference type="OrthoDB" id="202588at2157"/>
<dbReference type="SUPFAM" id="SSF48371">
    <property type="entry name" value="ARM repeat"/>
    <property type="match status" value="1"/>
</dbReference>
<organism evidence="2 3">
    <name type="scientific">Natrarchaeobius chitinivorans</name>
    <dbReference type="NCBI Taxonomy" id="1679083"/>
    <lineage>
        <taxon>Archaea</taxon>
        <taxon>Methanobacteriati</taxon>
        <taxon>Methanobacteriota</taxon>
        <taxon>Stenosarchaea group</taxon>
        <taxon>Halobacteria</taxon>
        <taxon>Halobacteriales</taxon>
        <taxon>Natrialbaceae</taxon>
        <taxon>Natrarchaeobius</taxon>
    </lineage>
</organism>
<dbReference type="InterPro" id="IPR011989">
    <property type="entry name" value="ARM-like"/>
</dbReference>
<keyword evidence="3" id="KW-1185">Reference proteome</keyword>